<comment type="subcellular location">
    <subcellularLocation>
        <location evidence="1">Cell membrane</location>
        <topology evidence="1">Lipid-anchor</topology>
        <orientation evidence="1">Cytoplasmic side</orientation>
    </subcellularLocation>
</comment>
<dbReference type="PANTHER" id="PTHR24070">
    <property type="entry name" value="RAS, DI-RAS, AND RHEB FAMILY MEMBERS OF SMALL GTPASE SUPERFAMILY"/>
    <property type="match status" value="1"/>
</dbReference>
<evidence type="ECO:0000256" key="2">
    <source>
        <dbReference type="ARBA" id="ARBA00022475"/>
    </source>
</evidence>
<dbReference type="Pfam" id="PF00071">
    <property type="entry name" value="Ras"/>
    <property type="match status" value="1"/>
</dbReference>
<keyword evidence="4" id="KW-0378">Hydrolase</keyword>
<dbReference type="SMART" id="SM00173">
    <property type="entry name" value="RAS"/>
    <property type="match status" value="1"/>
</dbReference>
<accession>A0A1E3HWM8</accession>
<evidence type="ECO:0000256" key="1">
    <source>
        <dbReference type="ARBA" id="ARBA00004342"/>
    </source>
</evidence>
<dbReference type="GO" id="GO:0005886">
    <property type="term" value="C:plasma membrane"/>
    <property type="evidence" value="ECO:0007669"/>
    <property type="project" value="UniProtKB-SubCell"/>
</dbReference>
<dbReference type="GO" id="GO:0007165">
    <property type="term" value="P:signal transduction"/>
    <property type="evidence" value="ECO:0007669"/>
    <property type="project" value="InterPro"/>
</dbReference>
<evidence type="ECO:0000256" key="6">
    <source>
        <dbReference type="ARBA" id="ARBA00023136"/>
    </source>
</evidence>
<dbReference type="SMART" id="SM00175">
    <property type="entry name" value="RAB"/>
    <property type="match status" value="1"/>
</dbReference>
<evidence type="ECO:0000313" key="8">
    <source>
        <dbReference type="Proteomes" id="UP000094065"/>
    </source>
</evidence>
<dbReference type="Gene3D" id="3.40.50.300">
    <property type="entry name" value="P-loop containing nucleotide triphosphate hydrolases"/>
    <property type="match status" value="1"/>
</dbReference>
<dbReference type="SUPFAM" id="SSF52540">
    <property type="entry name" value="P-loop containing nucleoside triphosphate hydrolases"/>
    <property type="match status" value="1"/>
</dbReference>
<dbReference type="FunFam" id="3.40.50.300:FF:001763">
    <property type="entry name" value="Ras family gtpase"/>
    <property type="match status" value="1"/>
</dbReference>
<keyword evidence="3" id="KW-0547">Nucleotide-binding</keyword>
<dbReference type="PRINTS" id="PR00449">
    <property type="entry name" value="RASTRNSFRMNG"/>
</dbReference>
<evidence type="ECO:0000313" key="7">
    <source>
        <dbReference type="EMBL" id="ODN80720.1"/>
    </source>
</evidence>
<dbReference type="InterPro" id="IPR020849">
    <property type="entry name" value="Small_GTPase_Ras-type"/>
</dbReference>
<dbReference type="NCBIfam" id="TIGR00231">
    <property type="entry name" value="small_GTP"/>
    <property type="match status" value="1"/>
</dbReference>
<keyword evidence="8" id="KW-1185">Reference proteome</keyword>
<dbReference type="PROSITE" id="PS51419">
    <property type="entry name" value="RAB"/>
    <property type="match status" value="1"/>
</dbReference>
<keyword evidence="5" id="KW-0342">GTP-binding</keyword>
<dbReference type="AlphaFoldDB" id="A0A1E3HWM8"/>
<dbReference type="Proteomes" id="UP000094065">
    <property type="component" value="Unassembled WGS sequence"/>
</dbReference>
<proteinExistence type="predicted"/>
<dbReference type="RefSeq" id="XP_018995286.1">
    <property type="nucleotide sequence ID" value="XM_019136617.1"/>
</dbReference>
<dbReference type="STRING" id="1295533.A0A1E3HWM8"/>
<dbReference type="GO" id="GO:0005525">
    <property type="term" value="F:GTP binding"/>
    <property type="evidence" value="ECO:0007669"/>
    <property type="project" value="UniProtKB-KW"/>
</dbReference>
<evidence type="ECO:0000256" key="5">
    <source>
        <dbReference type="ARBA" id="ARBA00023134"/>
    </source>
</evidence>
<dbReference type="SMART" id="SM00174">
    <property type="entry name" value="RHO"/>
    <property type="match status" value="1"/>
</dbReference>
<evidence type="ECO:0000256" key="3">
    <source>
        <dbReference type="ARBA" id="ARBA00022741"/>
    </source>
</evidence>
<organism evidence="7 8">
    <name type="scientific">Cryptococcus amylolentus CBS 6039</name>
    <dbReference type="NCBI Taxonomy" id="1295533"/>
    <lineage>
        <taxon>Eukaryota</taxon>
        <taxon>Fungi</taxon>
        <taxon>Dikarya</taxon>
        <taxon>Basidiomycota</taxon>
        <taxon>Agaricomycotina</taxon>
        <taxon>Tremellomycetes</taxon>
        <taxon>Tremellales</taxon>
        <taxon>Cryptococcaceae</taxon>
        <taxon>Cryptococcus</taxon>
    </lineage>
</organism>
<dbReference type="InterPro" id="IPR001806">
    <property type="entry name" value="Small_GTPase"/>
</dbReference>
<dbReference type="InterPro" id="IPR027417">
    <property type="entry name" value="P-loop_NTPase"/>
</dbReference>
<dbReference type="PROSITE" id="PS51421">
    <property type="entry name" value="RAS"/>
    <property type="match status" value="1"/>
</dbReference>
<dbReference type="GeneID" id="30154191"/>
<gene>
    <name evidence="7" type="ORF">L202_02882</name>
</gene>
<dbReference type="EMBL" id="AWGJ01000004">
    <property type="protein sequence ID" value="ODN80720.1"/>
    <property type="molecule type" value="Genomic_DNA"/>
</dbReference>
<dbReference type="CDD" id="cd00876">
    <property type="entry name" value="Ras"/>
    <property type="match status" value="1"/>
</dbReference>
<keyword evidence="6" id="KW-0472">Membrane</keyword>
<name>A0A1E3HWM8_9TREE</name>
<dbReference type="OrthoDB" id="5976022at2759"/>
<dbReference type="GO" id="GO:0003924">
    <property type="term" value="F:GTPase activity"/>
    <property type="evidence" value="ECO:0007669"/>
    <property type="project" value="InterPro"/>
</dbReference>
<reference evidence="7 8" key="1">
    <citation type="submission" date="2016-06" db="EMBL/GenBank/DDBJ databases">
        <title>Evolution of pathogenesis and genome organization in the Tremellales.</title>
        <authorList>
            <person name="Cuomo C."/>
            <person name="Litvintseva A."/>
            <person name="Heitman J."/>
            <person name="Chen Y."/>
            <person name="Sun S."/>
            <person name="Springer D."/>
            <person name="Dromer F."/>
            <person name="Young S."/>
            <person name="Zeng Q."/>
            <person name="Chapman S."/>
            <person name="Gujja S."/>
            <person name="Saif S."/>
            <person name="Birren B."/>
        </authorList>
    </citation>
    <scope>NUCLEOTIDE SEQUENCE [LARGE SCALE GENOMIC DNA]</scope>
    <source>
        <strain evidence="7 8">CBS 6039</strain>
    </source>
</reference>
<evidence type="ECO:0000256" key="4">
    <source>
        <dbReference type="ARBA" id="ARBA00022801"/>
    </source>
</evidence>
<dbReference type="InterPro" id="IPR005225">
    <property type="entry name" value="Small_GTP-bd"/>
</dbReference>
<keyword evidence="2" id="KW-1003">Cell membrane</keyword>
<sequence length="191" mass="21673">MRIFQCAVMGSGGVGKSACTVRFINGSYLEWYDPTIEDSYRKQFTVDNQPCLLEILDTAGIDQYLTLNDLFIRESEGFVLVFSITQRDTFEEVIRTRETISRIKSPSETGTKVSMVIVGNKCDLEDERQVSTAEGEKLAESWGCKYFEASARTSSNISPAFEEIVRVMRRNTRPKQRELRGKRGGKKCVIL</sequence>
<dbReference type="PROSITE" id="PS51420">
    <property type="entry name" value="RHO"/>
    <property type="match status" value="1"/>
</dbReference>
<protein>
    <submittedName>
        <fullName evidence="7">Uncharacterized protein</fullName>
    </submittedName>
</protein>
<comment type="caution">
    <text evidence="7">The sequence shown here is derived from an EMBL/GenBank/DDBJ whole genome shotgun (WGS) entry which is preliminary data.</text>
</comment>